<feature type="domain" description="Cep192-like" evidence="4">
    <location>
        <begin position="1335"/>
        <end position="1487"/>
    </location>
</feature>
<evidence type="ECO:0000259" key="6">
    <source>
        <dbReference type="Pfam" id="PF22073"/>
    </source>
</evidence>
<dbReference type="Proteomes" id="UP000504617">
    <property type="component" value="Unplaced"/>
</dbReference>
<dbReference type="InterPro" id="IPR054089">
    <property type="entry name" value="Cep192-like_D3"/>
</dbReference>
<sequence length="1846" mass="205527">MEDFKHIGDETFPSVSVNSIANHTNEILDNITLSSNLGLPVAASTETRQKTGSQSRLSDHASYIERKFLATLASSCGDELDSDPRKNLMSNFHDTVENCDYTAEIILEPPQKCLQRRQSQNSTDDCLDKNPNSFHEKHLEDLTTKEYISLEKENENQFASLDPDQNDIASETASNSVAGCSRFIENEKLLSFESLEECSTDYDIGDEEFCDDQLEAYFEQLVLPEIEDTEEHGDYIKSMELPPEQEKFQIPTIYQATVRNHSPIASCEEPYDVKERHHSVQEEQFKLPTIARQENNENYKCNPKSEYHKSSDKLSVGTAANLFEIKSRKTDSQHICSEIEDYPDYDREDGIFKITTDGRNNATNEINSELNLDSLYFKCIEDNAASEIWNTEQQIKFPNQCQMSNENHISLADVYLSPTICKESEHDQHTTKEDQSHNVVYQNEEGKWVTDLAYYTSFDKEQKSNVSDISGDFITGAEAIAMIAQDQEVFEREHRFIQEEKMDLQNTSGLEDASWKSVNNHNILRDSQNDFNRDASYLRLSLGEFFGQKSEALGCLGGSGDVKRPSFGYHITSPKKRQPIALLRQSDIYSTNSGEQDLNISSNCQGDVKESIKKEVAFATSAVGESDMQSRENRTNQPRHREPERKHLQLEPSVLSVSTIASAIANASVSAEPSQLAALMMALSNKNKEGINVPKGDKLSDFSVVNQLLSSNIENSTFDIEKYLRRAEEVESNNEQENLIKHEDTTIAKHKVLSLHESKTSFLGDSSKDNFNTNHGKENQQLEKIYEGKCVGGLHCSISSEQKAEMEYVQTSSNTVEYFPSKEQTSLQNSKEDPSKNVGVSSETELLSIPSETVGRTEPKLMTSTPGVQISDEQYSFRPSTSPLTHSSPSESSGTTFTGSVFPSTPPNFKESICNDNTLRQSVYSDPTLEHLTFVSATENTCKSPALSSPTRYKSNRTSELSTTIVWNSPGSLMETQTGKNIALQSNKSLSLNENARTKRLVINENVDHNNQCDKKKSTGELPTRSKDQTTQNCRKNNELDQGDMPAVQQYYTNAVHGPGLQSPKKLSAYNDLGNCISLNQNRELFKSQNAASKLSSMSSGLPALLTGCSLKSTPFAQQYLGSLPSHGNVVLPRYCPPVLSVPAGLIYSTIPVGHIQSSVSSGIGVGSGMTGTSQHCNFTSNQNIFSGTLHTGQAPDAVGLRQREESMSFGFERVKVPEEVKFPNSCCVGLTSHAVLSIFNPSERWLQVNICLLSIMLDGEKVDPLKHRCLLFKSKALIGPCATEELKMLFLPCQAGVFQCVLNIASWPFSADPDIVVQAEALGSRVVVNAVAENPDIEVEAGRTNSLDFGDLPYGSWKALPLKLTNKTCARMPIRLVIHANAVAWRCFTFSKEPVNSSLKSAVPSYNISQLAAPSVISHVMNASCDTQDPDVLIIWVLFHAPSKCTYSDSLGPADEYFARIDVEIDCTEPGNVLKSIPLSARSGTPRIYAPKGLQTLYMCAKIGSSTKQQLPLKNAGNIKVNLKIVTVEPDNCISINPEDLILIPGEEQEVTVEFSPKNCKNSDSVVKIMVLPSGPEYKVTVKGDVSVEENKPLVQKCSNSEVPPILANKQLLIWGGVQVGRTMQQKLILRNDSSSTSQQLRLLIRGQDQDCFQLKVGEYVYNNCEIKIRPKHDYNICLTFTPYRLTCMFAKLEMKQLGVLSQLGIKFTIPLYGYGGKSNLRLEDVKKHVNRYILGLPDLAPGKTSHTTFSVQNTGSRAAYVKALCFKNIYEKNIMDPNTMKILPEKFILKEGSKQRIAITYISSEEIKKSSVLSTICLFYGDEILRQQCCRTIQHKPEQWQKIL</sequence>
<feature type="coiled-coil region" evidence="1">
    <location>
        <begin position="713"/>
        <end position="740"/>
    </location>
</feature>
<feature type="domain" description="Cep192-like" evidence="7">
    <location>
        <begin position="1724"/>
        <end position="1846"/>
    </location>
</feature>
<dbReference type="CDD" id="cd21856">
    <property type="entry name" value="Plk4BD_Cep192"/>
    <property type="match status" value="1"/>
</dbReference>
<dbReference type="InterPro" id="IPR054085">
    <property type="entry name" value="Cep192-like_D1"/>
</dbReference>
<keyword evidence="1" id="KW-0175">Coiled coil</keyword>
<dbReference type="RefSeq" id="XP_013921463.1">
    <property type="nucleotide sequence ID" value="XM_014065988.1"/>
</dbReference>
<feature type="region of interest" description="Disordered" evidence="2">
    <location>
        <begin position="819"/>
        <end position="908"/>
    </location>
</feature>
<dbReference type="InterPro" id="IPR054086">
    <property type="entry name" value="Cep192-like_D2"/>
</dbReference>
<feature type="compositionally biased region" description="Polar residues" evidence="2">
    <location>
        <begin position="862"/>
        <end position="878"/>
    </location>
</feature>
<dbReference type="Pfam" id="PF25765">
    <property type="entry name" value="PLK4_bind_CEP192"/>
    <property type="match status" value="1"/>
</dbReference>
<dbReference type="PANTHER" id="PTHR16029">
    <property type="entry name" value="CENTROSOMAL PROTEIN OF 192 KDA"/>
    <property type="match status" value="1"/>
</dbReference>
<evidence type="ECO:0000259" key="4">
    <source>
        <dbReference type="Pfam" id="PF22064"/>
    </source>
</evidence>
<gene>
    <name evidence="9" type="primary">LOC106548592</name>
</gene>
<dbReference type="Pfam" id="PF22064">
    <property type="entry name" value="Cep192_D2"/>
    <property type="match status" value="1"/>
</dbReference>
<dbReference type="InterPro" id="IPR057662">
    <property type="entry name" value="CEP192_Aurora-A_bind"/>
</dbReference>
<evidence type="ECO:0000256" key="2">
    <source>
        <dbReference type="SAM" id="MobiDB-lite"/>
    </source>
</evidence>
<dbReference type="GO" id="GO:0090222">
    <property type="term" value="P:centrosome-templated microtubule nucleation"/>
    <property type="evidence" value="ECO:0007669"/>
    <property type="project" value="InterPro"/>
</dbReference>
<dbReference type="PANTHER" id="PTHR16029:SF11">
    <property type="entry name" value="CENTROSOMAL PROTEIN OF 192 KDA"/>
    <property type="match status" value="1"/>
</dbReference>
<dbReference type="Gene3D" id="2.60.40.10">
    <property type="entry name" value="Immunoglobulins"/>
    <property type="match status" value="1"/>
</dbReference>
<feature type="non-terminal residue" evidence="9">
    <location>
        <position position="1846"/>
    </location>
</feature>
<evidence type="ECO:0000259" key="5">
    <source>
        <dbReference type="Pfam" id="PF22067"/>
    </source>
</evidence>
<feature type="compositionally biased region" description="Low complexity" evidence="2">
    <location>
        <begin position="879"/>
        <end position="903"/>
    </location>
</feature>
<dbReference type="GO" id="GO:0019901">
    <property type="term" value="F:protein kinase binding"/>
    <property type="evidence" value="ECO:0007669"/>
    <property type="project" value="TreeGrafter"/>
</dbReference>
<evidence type="ECO:0000259" key="7">
    <source>
        <dbReference type="Pfam" id="PF22074"/>
    </source>
</evidence>
<dbReference type="InterPro" id="IPR013783">
    <property type="entry name" value="Ig-like_fold"/>
</dbReference>
<evidence type="ECO:0000313" key="9">
    <source>
        <dbReference type="RefSeq" id="XP_013921463.1"/>
    </source>
</evidence>
<keyword evidence="8" id="KW-1185">Reference proteome</keyword>
<dbReference type="OrthoDB" id="67059at2759"/>
<evidence type="ECO:0000256" key="1">
    <source>
        <dbReference type="SAM" id="Coils"/>
    </source>
</evidence>
<proteinExistence type="predicted"/>
<dbReference type="GO" id="GO:0005814">
    <property type="term" value="C:centriole"/>
    <property type="evidence" value="ECO:0007669"/>
    <property type="project" value="TreeGrafter"/>
</dbReference>
<name>A0A6I9YBG7_9SAUR</name>
<evidence type="ECO:0000313" key="8">
    <source>
        <dbReference type="Proteomes" id="UP000504617"/>
    </source>
</evidence>
<protein>
    <submittedName>
        <fullName evidence="9">Centrosomal protein of 192 kDa-like</fullName>
    </submittedName>
</protein>
<dbReference type="InterPro" id="IPR057665">
    <property type="entry name" value="CEP192_PLK4_bind"/>
</dbReference>
<dbReference type="InterPro" id="IPR054090">
    <property type="entry name" value="Cep192_Spd-2-like_dom"/>
</dbReference>
<dbReference type="Pfam" id="PF25763">
    <property type="entry name" value="Aurora-A_bind_CEP192"/>
    <property type="match status" value="1"/>
</dbReference>
<dbReference type="GO" id="GO:0000242">
    <property type="term" value="C:pericentriolar material"/>
    <property type="evidence" value="ECO:0007669"/>
    <property type="project" value="TreeGrafter"/>
</dbReference>
<dbReference type="GO" id="GO:0051298">
    <property type="term" value="P:centrosome duplication"/>
    <property type="evidence" value="ECO:0007669"/>
    <property type="project" value="InterPro"/>
</dbReference>
<feature type="domain" description="Cep192-like" evidence="3">
    <location>
        <begin position="1212"/>
        <end position="1333"/>
    </location>
</feature>
<feature type="domain" description="Cep192/Spd-2-like" evidence="6">
    <location>
        <begin position="1605"/>
        <end position="1718"/>
    </location>
</feature>
<dbReference type="GeneID" id="106548592"/>
<feature type="compositionally biased region" description="Polar residues" evidence="2">
    <location>
        <begin position="819"/>
        <end position="829"/>
    </location>
</feature>
<organism evidence="8 9">
    <name type="scientific">Thamnophis sirtalis</name>
    <dbReference type="NCBI Taxonomy" id="35019"/>
    <lineage>
        <taxon>Eukaryota</taxon>
        <taxon>Metazoa</taxon>
        <taxon>Chordata</taxon>
        <taxon>Craniata</taxon>
        <taxon>Vertebrata</taxon>
        <taxon>Euteleostomi</taxon>
        <taxon>Lepidosauria</taxon>
        <taxon>Squamata</taxon>
        <taxon>Bifurcata</taxon>
        <taxon>Unidentata</taxon>
        <taxon>Episquamata</taxon>
        <taxon>Toxicofera</taxon>
        <taxon>Serpentes</taxon>
        <taxon>Colubroidea</taxon>
        <taxon>Colubridae</taxon>
        <taxon>Natricinae</taxon>
        <taxon>Thamnophis</taxon>
    </lineage>
</organism>
<dbReference type="GO" id="GO:0005737">
    <property type="term" value="C:cytoplasm"/>
    <property type="evidence" value="ECO:0007669"/>
    <property type="project" value="TreeGrafter"/>
</dbReference>
<dbReference type="GO" id="GO:0071539">
    <property type="term" value="P:protein localization to centrosome"/>
    <property type="evidence" value="ECO:0007669"/>
    <property type="project" value="InterPro"/>
</dbReference>
<feature type="region of interest" description="Disordered" evidence="2">
    <location>
        <begin position="1009"/>
        <end position="1041"/>
    </location>
</feature>
<feature type="domain" description="Cep192-like" evidence="5">
    <location>
        <begin position="1491"/>
        <end position="1587"/>
    </location>
</feature>
<feature type="compositionally biased region" description="Basic and acidic residues" evidence="2">
    <location>
        <begin position="1009"/>
        <end position="1028"/>
    </location>
</feature>
<dbReference type="Pfam" id="PF22067">
    <property type="entry name" value="Cep192_D3"/>
    <property type="match status" value="1"/>
</dbReference>
<feature type="region of interest" description="Disordered" evidence="2">
    <location>
        <begin position="622"/>
        <end position="646"/>
    </location>
</feature>
<evidence type="ECO:0000259" key="3">
    <source>
        <dbReference type="Pfam" id="PF22060"/>
    </source>
</evidence>
<dbReference type="GO" id="GO:0090307">
    <property type="term" value="P:mitotic spindle assembly"/>
    <property type="evidence" value="ECO:0007669"/>
    <property type="project" value="TreeGrafter"/>
</dbReference>
<dbReference type="Pfam" id="PF22060">
    <property type="entry name" value="Cep192_D1"/>
    <property type="match status" value="1"/>
</dbReference>
<dbReference type="Pfam" id="PF22074">
    <property type="entry name" value="Cep192_D5"/>
    <property type="match status" value="1"/>
</dbReference>
<accession>A0A6I9YBG7</accession>
<feature type="compositionally biased region" description="Basic and acidic residues" evidence="2">
    <location>
        <begin position="628"/>
        <end position="646"/>
    </location>
</feature>
<dbReference type="InterPro" id="IPR039103">
    <property type="entry name" value="Spd-2/CEP192"/>
</dbReference>
<reference evidence="9" key="1">
    <citation type="submission" date="2025-08" db="UniProtKB">
        <authorList>
            <consortium name="RefSeq"/>
        </authorList>
    </citation>
    <scope>IDENTIFICATION</scope>
</reference>
<dbReference type="KEGG" id="tsr:106548592"/>
<dbReference type="Pfam" id="PF22073">
    <property type="entry name" value="Cep192_D4"/>
    <property type="match status" value="1"/>
</dbReference>
<dbReference type="InterPro" id="IPR054091">
    <property type="entry name" value="Cep192-like_D5"/>
</dbReference>